<sequence>MRVLNHEEVCLVSGGGCGAEVASYVVASASLTVASGPIGWGLAIGGWALSAYGAQECYDNSGGSESGGSGGGGGANDVYIDEFGCHQVS</sequence>
<organism evidence="1 2">
    <name type="scientific">Pseudohongiella acticola</name>
    <dbReference type="NCBI Taxonomy" id="1524254"/>
    <lineage>
        <taxon>Bacteria</taxon>
        <taxon>Pseudomonadati</taxon>
        <taxon>Pseudomonadota</taxon>
        <taxon>Gammaproteobacteria</taxon>
        <taxon>Pseudomonadales</taxon>
        <taxon>Pseudohongiellaceae</taxon>
        <taxon>Pseudohongiella</taxon>
    </lineage>
</organism>
<dbReference type="AlphaFoldDB" id="A0A1E8CLS3"/>
<dbReference type="Proteomes" id="UP000175669">
    <property type="component" value="Unassembled WGS sequence"/>
</dbReference>
<dbReference type="RefSeq" id="WP_070117077.1">
    <property type="nucleotide sequence ID" value="NZ_MASR01000001.1"/>
</dbReference>
<dbReference type="STRING" id="1524254.PHACT_08940"/>
<keyword evidence="2" id="KW-1185">Reference proteome</keyword>
<reference evidence="2" key="1">
    <citation type="submission" date="2016-07" db="EMBL/GenBank/DDBJ databases">
        <authorList>
            <person name="Florea S."/>
            <person name="Webb J.S."/>
            <person name="Jaromczyk J."/>
            <person name="Schardl C.L."/>
        </authorList>
    </citation>
    <scope>NUCLEOTIDE SEQUENCE [LARGE SCALE GENOMIC DNA]</scope>
    <source>
        <strain evidence="2">KCTC 42131</strain>
    </source>
</reference>
<dbReference type="EMBL" id="MASR01000001">
    <property type="protein sequence ID" value="OFE13245.1"/>
    <property type="molecule type" value="Genomic_DNA"/>
</dbReference>
<proteinExistence type="predicted"/>
<comment type="caution">
    <text evidence="1">The sequence shown here is derived from an EMBL/GenBank/DDBJ whole genome shotgun (WGS) entry which is preliminary data.</text>
</comment>
<evidence type="ECO:0000313" key="2">
    <source>
        <dbReference type="Proteomes" id="UP000175669"/>
    </source>
</evidence>
<protein>
    <submittedName>
        <fullName evidence="1">Uncharacterized protein</fullName>
    </submittedName>
</protein>
<name>A0A1E8CLS3_9GAMM</name>
<gene>
    <name evidence="1" type="ORF">PHACT_08940</name>
</gene>
<accession>A0A1E8CLS3</accession>
<evidence type="ECO:0000313" key="1">
    <source>
        <dbReference type="EMBL" id="OFE13245.1"/>
    </source>
</evidence>